<comment type="caution">
    <text evidence="2">The sequence shown here is derived from an EMBL/GenBank/DDBJ whole genome shotgun (WGS) entry which is preliminary data.</text>
</comment>
<evidence type="ECO:0000313" key="2">
    <source>
        <dbReference type="EMBL" id="KAK6952279.1"/>
    </source>
</evidence>
<keyword evidence="3" id="KW-1185">Reference proteome</keyword>
<accession>A0AAX6MI28</accession>
<evidence type="ECO:0000313" key="3">
    <source>
        <dbReference type="Proteomes" id="UP001369815"/>
    </source>
</evidence>
<feature type="region of interest" description="Disordered" evidence="1">
    <location>
        <begin position="312"/>
        <end position="388"/>
    </location>
</feature>
<reference evidence="2 3" key="1">
    <citation type="journal article" date="2024" name="Front Chem Biol">
        <title>Unveiling the potential of Daldinia eschscholtzii MFLUCC 19-0629 through bioactivity and bioinformatics studies for enhanced sustainable agriculture production.</title>
        <authorList>
            <person name="Brooks S."/>
            <person name="Weaver J.A."/>
            <person name="Klomchit A."/>
            <person name="Alharthi S.A."/>
            <person name="Onlamun T."/>
            <person name="Nurani R."/>
            <person name="Vong T.K."/>
            <person name="Alberti F."/>
            <person name="Greco C."/>
        </authorList>
    </citation>
    <scope>NUCLEOTIDE SEQUENCE [LARGE SCALE GENOMIC DNA]</scope>
    <source>
        <strain evidence="2">MFLUCC 19-0629</strain>
    </source>
</reference>
<feature type="compositionally biased region" description="Polar residues" evidence="1">
    <location>
        <begin position="327"/>
        <end position="362"/>
    </location>
</feature>
<evidence type="ECO:0008006" key="4">
    <source>
        <dbReference type="Google" id="ProtNLM"/>
    </source>
</evidence>
<feature type="region of interest" description="Disordered" evidence="1">
    <location>
        <begin position="233"/>
        <end position="268"/>
    </location>
</feature>
<dbReference type="Proteomes" id="UP001369815">
    <property type="component" value="Unassembled WGS sequence"/>
</dbReference>
<proteinExistence type="predicted"/>
<feature type="compositionally biased region" description="Low complexity" evidence="1">
    <location>
        <begin position="21"/>
        <end position="34"/>
    </location>
</feature>
<sequence>MLAARDQENLAFSHQNGAALKQQQGQVKRQLQPKTPGGRFANTPIKVPLNDENGAGGAKSILGGRSRGNENALTSKGGKSVNKSNLATPSGPRSRAPLGDKTTNAKAKGSQTINVKGAIEKSQGKAPGTSRPKQKQPQAELQKLVVHAEETDPLSEEEIEYCPPKPKDLPYESDVFPDGALKFDALKPENLFKGYYDYYYNPVDENGVSLADKELEERNRKAMEECDRRIQEDIDSMEWGIQEEPETTKKATSIPTRAPLGVKRTAMNRVPSTIRAKKAAEVLSMDDTTKSMQRKVARSVEVSRIPAKKATSLPIPSFKRQPVAQPQGLSKKSPTEMEANSRTTIGYNKGRSTASILAQGTTKPERPPSKTGFTRSNTTSSNESERTITPALYTHTQAAIAAEDLEWKERVPFLSIFNPEDDDDDDDFDLLSGSTLKGPCVDEDEDFEFKLAD</sequence>
<evidence type="ECO:0000256" key="1">
    <source>
        <dbReference type="SAM" id="MobiDB-lite"/>
    </source>
</evidence>
<dbReference type="EMBL" id="JBANMG010000006">
    <property type="protein sequence ID" value="KAK6952279.1"/>
    <property type="molecule type" value="Genomic_DNA"/>
</dbReference>
<feature type="compositionally biased region" description="Acidic residues" evidence="1">
    <location>
        <begin position="233"/>
        <end position="245"/>
    </location>
</feature>
<organism evidence="2 3">
    <name type="scientific">Daldinia eschscholtzii</name>
    <dbReference type="NCBI Taxonomy" id="292717"/>
    <lineage>
        <taxon>Eukaryota</taxon>
        <taxon>Fungi</taxon>
        <taxon>Dikarya</taxon>
        <taxon>Ascomycota</taxon>
        <taxon>Pezizomycotina</taxon>
        <taxon>Sordariomycetes</taxon>
        <taxon>Xylariomycetidae</taxon>
        <taxon>Xylariales</taxon>
        <taxon>Hypoxylaceae</taxon>
        <taxon>Daldinia</taxon>
    </lineage>
</organism>
<feature type="compositionally biased region" description="Polar residues" evidence="1">
    <location>
        <begin position="101"/>
        <end position="114"/>
    </location>
</feature>
<gene>
    <name evidence="2" type="ORF">Daesc_006814</name>
</gene>
<dbReference type="AlphaFoldDB" id="A0AAX6MI28"/>
<name>A0AAX6MI28_9PEZI</name>
<protein>
    <recommendedName>
        <fullName evidence="4">Protein SPT2 homolog</fullName>
    </recommendedName>
</protein>
<feature type="compositionally biased region" description="Acidic residues" evidence="1">
    <location>
        <begin position="151"/>
        <end position="160"/>
    </location>
</feature>
<feature type="region of interest" description="Disordered" evidence="1">
    <location>
        <begin position="1"/>
        <end position="170"/>
    </location>
</feature>